<protein>
    <submittedName>
        <fullName evidence="8">Amino acid permease</fullName>
    </submittedName>
</protein>
<sequence>MSAIGRSPVDPSGTEPVTGPVGGDRPPPAGIGTRGLIVFYITSLIGAGVLGVPSVTASIAGPASLLSWAVLAFASYPIAVLFAEMSARHVDASGISALVRSGLGHRAADTANTLLVLVYTFGNPVMGVISARYFCHLTGMDDHWVMYLAIGFMLVSVAFNRLGITMGARIQNAALVVLLACLGGAVLLAVPSMSADHYRPFAPHGWTAVGTSSVVAFFSFLGWENVSSVAEEVRDPAHSFRRAIRFAVPVVGLIYLAVAAAYLAVDHGDGTVVMSALLGPDLGRISGTLGDLLALLIVMVATNAWVLGASRLSLAAARQGLLPGWLARTDPRTGAPGRMLLALAAGYTAVLATMGVLDVNEDRIVVLTSAVFLLLYVAAAIAALRDRPTPAMRRSAWATGAIALVFLPFTGSALPVAALLALGAFLATGVLARRRGRTVPLPSDEVK</sequence>
<evidence type="ECO:0000256" key="2">
    <source>
        <dbReference type="ARBA" id="ARBA00022475"/>
    </source>
</evidence>
<dbReference type="PANTHER" id="PTHR42770:SF13">
    <property type="entry name" value="L-METHIONINE_BRANCHED-CHAIN AMINO ACID EXPORTER YJEH"/>
    <property type="match status" value="1"/>
</dbReference>
<feature type="transmembrane region" description="Helical" evidence="7">
    <location>
        <begin position="37"/>
        <end position="59"/>
    </location>
</feature>
<keyword evidence="9" id="KW-1185">Reference proteome</keyword>
<feature type="transmembrane region" description="Helical" evidence="7">
    <location>
        <begin position="144"/>
        <end position="162"/>
    </location>
</feature>
<feature type="region of interest" description="Disordered" evidence="6">
    <location>
        <begin position="1"/>
        <end position="28"/>
    </location>
</feature>
<evidence type="ECO:0000256" key="4">
    <source>
        <dbReference type="ARBA" id="ARBA00022989"/>
    </source>
</evidence>
<proteinExistence type="predicted"/>
<reference evidence="9" key="1">
    <citation type="journal article" date="2019" name="Int. J. Syst. Evol. Microbiol.">
        <title>The Global Catalogue of Microorganisms (GCM) 10K type strain sequencing project: providing services to taxonomists for standard genome sequencing and annotation.</title>
        <authorList>
            <consortium name="The Broad Institute Genomics Platform"/>
            <consortium name="The Broad Institute Genome Sequencing Center for Infectious Disease"/>
            <person name="Wu L."/>
            <person name="Ma J."/>
        </authorList>
    </citation>
    <scope>NUCLEOTIDE SEQUENCE [LARGE SCALE GENOMIC DNA]</scope>
    <source>
        <strain evidence="9">JCM 4594</strain>
    </source>
</reference>
<comment type="caution">
    <text evidence="8">The sequence shown here is derived from an EMBL/GenBank/DDBJ whole genome shotgun (WGS) entry which is preliminary data.</text>
</comment>
<dbReference type="InterPro" id="IPR050367">
    <property type="entry name" value="APC_superfamily"/>
</dbReference>
<comment type="subcellular location">
    <subcellularLocation>
        <location evidence="1">Cell membrane</location>
        <topology evidence="1">Multi-pass membrane protein</topology>
    </subcellularLocation>
</comment>
<dbReference type="InterPro" id="IPR002293">
    <property type="entry name" value="AA/rel_permease1"/>
</dbReference>
<gene>
    <name evidence="8" type="ORF">GCM10010326_37810</name>
</gene>
<keyword evidence="2" id="KW-1003">Cell membrane</keyword>
<feature type="transmembrane region" description="Helical" evidence="7">
    <location>
        <begin position="363"/>
        <end position="384"/>
    </location>
</feature>
<feature type="transmembrane region" description="Helical" evidence="7">
    <location>
        <begin position="285"/>
        <end position="308"/>
    </location>
</feature>
<dbReference type="Gene3D" id="1.20.1740.10">
    <property type="entry name" value="Amino acid/polyamine transporter I"/>
    <property type="match status" value="1"/>
</dbReference>
<feature type="transmembrane region" description="Helical" evidence="7">
    <location>
        <begin position="114"/>
        <end position="132"/>
    </location>
</feature>
<evidence type="ECO:0000313" key="8">
    <source>
        <dbReference type="EMBL" id="GGY40264.1"/>
    </source>
</evidence>
<evidence type="ECO:0000256" key="1">
    <source>
        <dbReference type="ARBA" id="ARBA00004651"/>
    </source>
</evidence>
<evidence type="ECO:0000256" key="6">
    <source>
        <dbReference type="SAM" id="MobiDB-lite"/>
    </source>
</evidence>
<name>A0ABQ3AAL3_9ACTN</name>
<keyword evidence="4 7" id="KW-1133">Transmembrane helix</keyword>
<evidence type="ECO:0000256" key="3">
    <source>
        <dbReference type="ARBA" id="ARBA00022692"/>
    </source>
</evidence>
<feature type="transmembrane region" description="Helical" evidence="7">
    <location>
        <begin position="339"/>
        <end position="357"/>
    </location>
</feature>
<evidence type="ECO:0000313" key="9">
    <source>
        <dbReference type="Proteomes" id="UP000600946"/>
    </source>
</evidence>
<keyword evidence="3 7" id="KW-0812">Transmembrane</keyword>
<feature type="transmembrane region" description="Helical" evidence="7">
    <location>
        <begin position="244"/>
        <end position="265"/>
    </location>
</feature>
<organism evidence="8 9">
    <name type="scientific">Streptomyces xanthochromogenes</name>
    <dbReference type="NCBI Taxonomy" id="67384"/>
    <lineage>
        <taxon>Bacteria</taxon>
        <taxon>Bacillati</taxon>
        <taxon>Actinomycetota</taxon>
        <taxon>Actinomycetes</taxon>
        <taxon>Kitasatosporales</taxon>
        <taxon>Streptomycetaceae</taxon>
        <taxon>Streptomyces</taxon>
    </lineage>
</organism>
<evidence type="ECO:0000256" key="5">
    <source>
        <dbReference type="ARBA" id="ARBA00023136"/>
    </source>
</evidence>
<dbReference type="PIRSF" id="PIRSF006060">
    <property type="entry name" value="AA_transporter"/>
    <property type="match status" value="1"/>
</dbReference>
<dbReference type="EMBL" id="BMUU01000006">
    <property type="protein sequence ID" value="GGY40264.1"/>
    <property type="molecule type" value="Genomic_DNA"/>
</dbReference>
<keyword evidence="5 7" id="KW-0472">Membrane</keyword>
<evidence type="ECO:0000256" key="7">
    <source>
        <dbReference type="SAM" id="Phobius"/>
    </source>
</evidence>
<feature type="transmembrane region" description="Helical" evidence="7">
    <location>
        <begin position="65"/>
        <end position="83"/>
    </location>
</feature>
<accession>A0ABQ3AAL3</accession>
<dbReference type="GeneID" id="96291726"/>
<dbReference type="PANTHER" id="PTHR42770">
    <property type="entry name" value="AMINO ACID TRANSPORTER-RELATED"/>
    <property type="match status" value="1"/>
</dbReference>
<dbReference type="RefSeq" id="WP_190027704.1">
    <property type="nucleotide sequence ID" value="NZ_BMUU01000006.1"/>
</dbReference>
<feature type="transmembrane region" description="Helical" evidence="7">
    <location>
        <begin position="174"/>
        <end position="193"/>
    </location>
</feature>
<feature type="transmembrane region" description="Helical" evidence="7">
    <location>
        <begin position="205"/>
        <end position="223"/>
    </location>
</feature>
<feature type="transmembrane region" description="Helical" evidence="7">
    <location>
        <begin position="396"/>
        <end position="427"/>
    </location>
</feature>
<dbReference type="Proteomes" id="UP000600946">
    <property type="component" value="Unassembled WGS sequence"/>
</dbReference>
<dbReference type="Pfam" id="PF13520">
    <property type="entry name" value="AA_permease_2"/>
    <property type="match status" value="1"/>
</dbReference>